<keyword evidence="1" id="KW-0614">Plasmid</keyword>
<evidence type="ECO:0000313" key="1">
    <source>
        <dbReference type="EMBL" id="WBP92003.1"/>
    </source>
</evidence>
<name>A0ABY7QH06_9ACTN</name>
<organism evidence="1 2">
    <name type="scientific">Kitasatospora cathayae</name>
    <dbReference type="NCBI Taxonomy" id="3004092"/>
    <lineage>
        <taxon>Bacteria</taxon>
        <taxon>Bacillati</taxon>
        <taxon>Actinomycetota</taxon>
        <taxon>Actinomycetes</taxon>
        <taxon>Kitasatosporales</taxon>
        <taxon>Streptomycetaceae</taxon>
        <taxon>Kitasatospora</taxon>
    </lineage>
</organism>
<dbReference type="Proteomes" id="UP001212821">
    <property type="component" value="Plasmid punmamed2"/>
</dbReference>
<sequence>MPYVPDVPDLLPPTVTICGSTRFWEAMTEAAFHETAAGRMVLAPAVNMRAAHPLWADPAAAAALKARLDALHLAKINCADEVLVVTDANLYLGESTRREVLFAEALEVPVRYWIAGHGRAGTTTLGTTTARERADREWKAAFDQLTAASPAGPDRDDLIALAAVDLAVAEHGFRATADDAMAAARAHLGTNLQPSDRLAAALATRTAGTSTTDFLTTVHRPTP</sequence>
<accession>A0ABY7QH06</accession>
<geneLocation type="plasmid" evidence="1 2">
    <name>punmamed2</name>
</geneLocation>
<gene>
    <name evidence="1" type="ORF">O1G21_40160</name>
</gene>
<evidence type="ECO:0000313" key="2">
    <source>
        <dbReference type="Proteomes" id="UP001212821"/>
    </source>
</evidence>
<keyword evidence="2" id="KW-1185">Reference proteome</keyword>
<reference evidence="1 2" key="1">
    <citation type="submission" date="2022-12" db="EMBL/GenBank/DDBJ databases">
        <title>HUAS 3-15.</title>
        <authorList>
            <person name="Mo P."/>
        </authorList>
    </citation>
    <scope>NUCLEOTIDE SEQUENCE [LARGE SCALE GENOMIC DNA]</scope>
    <source>
        <strain evidence="1 2">HUAS 3-15</strain>
        <plasmid evidence="1 2">punmamed2</plasmid>
    </source>
</reference>
<dbReference type="RefSeq" id="WP_270151650.1">
    <property type="nucleotide sequence ID" value="NZ_CP115451.1"/>
</dbReference>
<protein>
    <submittedName>
        <fullName evidence="1">Uncharacterized protein</fullName>
    </submittedName>
</protein>
<proteinExistence type="predicted"/>
<dbReference type="EMBL" id="CP115451">
    <property type="protein sequence ID" value="WBP92003.1"/>
    <property type="molecule type" value="Genomic_DNA"/>
</dbReference>